<dbReference type="EnsemblProtists" id="HpaT813754">
    <property type="protein sequence ID" value="HpaP813754"/>
    <property type="gene ID" value="HpaG813754"/>
</dbReference>
<sequence>MSLMRRQQKSHTHRKSTHSLGHFNRHQTQQELNGVCATIRVTIFLLMERLASNHAVSYPMLQLSIMWLPLSINFRLEWSIVLVLGLLAICGTDNEICSSLGHVPQS</sequence>
<dbReference type="VEuPathDB" id="FungiDB:HpaG813754"/>
<feature type="region of interest" description="Disordered" evidence="1">
    <location>
        <begin position="1"/>
        <end position="23"/>
    </location>
</feature>
<dbReference type="InParanoid" id="M4C3T6"/>
<dbReference type="AlphaFoldDB" id="M4C3T6"/>
<dbReference type="Proteomes" id="UP000011713">
    <property type="component" value="Unassembled WGS sequence"/>
</dbReference>
<dbReference type="HOGENOM" id="CLU_2228359_0_0_1"/>
<accession>M4C3T6</accession>
<protein>
    <submittedName>
        <fullName evidence="2">Uncharacterized protein</fullName>
    </submittedName>
</protein>
<evidence type="ECO:0000313" key="3">
    <source>
        <dbReference type="Proteomes" id="UP000011713"/>
    </source>
</evidence>
<keyword evidence="3" id="KW-1185">Reference proteome</keyword>
<name>M4C3T6_HYAAE</name>
<organism evidence="2 3">
    <name type="scientific">Hyaloperonospora arabidopsidis (strain Emoy2)</name>
    <name type="common">Downy mildew agent</name>
    <name type="synonym">Peronospora arabidopsidis</name>
    <dbReference type="NCBI Taxonomy" id="559515"/>
    <lineage>
        <taxon>Eukaryota</taxon>
        <taxon>Sar</taxon>
        <taxon>Stramenopiles</taxon>
        <taxon>Oomycota</taxon>
        <taxon>Peronosporomycetes</taxon>
        <taxon>Peronosporales</taxon>
        <taxon>Peronosporaceae</taxon>
        <taxon>Hyaloperonospora</taxon>
    </lineage>
</organism>
<proteinExistence type="predicted"/>
<dbReference type="EMBL" id="ABWE02002754">
    <property type="status" value="NOT_ANNOTATED_CDS"/>
    <property type="molecule type" value="Genomic_DNA"/>
</dbReference>
<feature type="compositionally biased region" description="Basic residues" evidence="1">
    <location>
        <begin position="1"/>
        <end position="17"/>
    </location>
</feature>
<reference evidence="3" key="1">
    <citation type="journal article" date="2010" name="Science">
        <title>Signatures of adaptation to obligate biotrophy in the Hyaloperonospora arabidopsidis genome.</title>
        <authorList>
            <person name="Baxter L."/>
            <person name="Tripathy S."/>
            <person name="Ishaque N."/>
            <person name="Boot N."/>
            <person name="Cabral A."/>
            <person name="Kemen E."/>
            <person name="Thines M."/>
            <person name="Ah-Fong A."/>
            <person name="Anderson R."/>
            <person name="Badejoko W."/>
            <person name="Bittner-Eddy P."/>
            <person name="Boore J.L."/>
            <person name="Chibucos M.C."/>
            <person name="Coates M."/>
            <person name="Dehal P."/>
            <person name="Delehaunty K."/>
            <person name="Dong S."/>
            <person name="Downton P."/>
            <person name="Dumas B."/>
            <person name="Fabro G."/>
            <person name="Fronick C."/>
            <person name="Fuerstenberg S.I."/>
            <person name="Fulton L."/>
            <person name="Gaulin E."/>
            <person name="Govers F."/>
            <person name="Hughes L."/>
            <person name="Humphray S."/>
            <person name="Jiang R.H."/>
            <person name="Judelson H."/>
            <person name="Kamoun S."/>
            <person name="Kyung K."/>
            <person name="Meijer H."/>
            <person name="Minx P."/>
            <person name="Morris P."/>
            <person name="Nelson J."/>
            <person name="Phuntumart V."/>
            <person name="Qutob D."/>
            <person name="Rehmany A."/>
            <person name="Rougon-Cardoso A."/>
            <person name="Ryden P."/>
            <person name="Torto-Alalibo T."/>
            <person name="Studholme D."/>
            <person name="Wang Y."/>
            <person name="Win J."/>
            <person name="Wood J."/>
            <person name="Clifton S.W."/>
            <person name="Rogers J."/>
            <person name="Van den Ackerveken G."/>
            <person name="Jones J.D."/>
            <person name="McDowell J.M."/>
            <person name="Beynon J."/>
            <person name="Tyler B.M."/>
        </authorList>
    </citation>
    <scope>NUCLEOTIDE SEQUENCE [LARGE SCALE GENOMIC DNA]</scope>
    <source>
        <strain evidence="3">Emoy2</strain>
    </source>
</reference>
<evidence type="ECO:0000256" key="1">
    <source>
        <dbReference type="SAM" id="MobiDB-lite"/>
    </source>
</evidence>
<evidence type="ECO:0000313" key="2">
    <source>
        <dbReference type="EnsemblProtists" id="HpaP813754"/>
    </source>
</evidence>
<reference evidence="2" key="2">
    <citation type="submission" date="2015-06" db="UniProtKB">
        <authorList>
            <consortium name="EnsemblProtists"/>
        </authorList>
    </citation>
    <scope>IDENTIFICATION</scope>
    <source>
        <strain evidence="2">Emoy2</strain>
    </source>
</reference>